<feature type="compositionally biased region" description="Low complexity" evidence="3">
    <location>
        <begin position="473"/>
        <end position="489"/>
    </location>
</feature>
<feature type="region of interest" description="Disordered" evidence="3">
    <location>
        <begin position="10"/>
        <end position="37"/>
    </location>
</feature>
<dbReference type="OrthoDB" id="2132119at2759"/>
<evidence type="ECO:0000256" key="1">
    <source>
        <dbReference type="ARBA" id="ARBA00022737"/>
    </source>
</evidence>
<accession>A0A8J6A535</accession>
<feature type="region of interest" description="Disordered" evidence="3">
    <location>
        <begin position="473"/>
        <end position="502"/>
    </location>
</feature>
<dbReference type="InterPro" id="IPR029515">
    <property type="entry name" value="Liprin"/>
</dbReference>
<evidence type="ECO:0000313" key="5">
    <source>
        <dbReference type="EMBL" id="KAG8514003.1"/>
    </source>
</evidence>
<sequence>IVALREQNVHIQRKMASSEGSTESEHLEGMDPGQKVHEKRLSNGSIDSTDETSQIVELQELLEKQNYEMAQMKERLAALSSRVGEVEQEAETARKDLIKTEEMNTKYQRDIREAMAQKEDMEERITTLEKRYLSAQRESTSIHDMNDKLENELANKEAILRQMEEKNRQLQERLELAEQKLQQTMRKAETLPEVEAELAQRIAALTKAEERHGNIEERMRHLEGQLEEKNQELQRARQREKMNEEHNKRLSDTVDRLLTESNERLQLHLKERMAALEEKERLAEEIEKLRSELDQMKMRTGSLIEPTISRTHLDTSAELRYSVGSLADSQPDYRTTKVIRRPRRGRMGVRRDEPKVKSLGDHEWNRTQQIGVLSSHHFESDTEMSDIDDDDRETIFSSMDLLSPSGHSDAQTLAMMLQEQLDAINKEIRLIQEEKESTELRAEEIENRVASVSLEGLNLARVHPGTSITASVTASSLASSSPPSGHSTPKLTPRSPAREMDRMGVMTLIAVVEEDGREDKATIKCETSPPPTPRAVRMTHTLPSSYHNEARSSLSVTLEPESLGLGSANSSQDSLHKAPKKKGIKSSIGRLFGKKEKARLGQLRGFMETEAAAQESLGLGKLGTQAEKDRRLKKK</sequence>
<feature type="compositionally biased region" description="Basic and acidic residues" evidence="3">
    <location>
        <begin position="23"/>
        <end position="37"/>
    </location>
</feature>
<name>A0A8J6A535_GALPY</name>
<keyword evidence="2" id="KW-0175">Coiled coil</keyword>
<feature type="coiled-coil region" evidence="2">
    <location>
        <begin position="414"/>
        <end position="455"/>
    </location>
</feature>
<dbReference type="EMBL" id="JAGFMF010011752">
    <property type="protein sequence ID" value="KAG8514003.1"/>
    <property type="molecule type" value="Genomic_DNA"/>
</dbReference>
<evidence type="ECO:0000259" key="4">
    <source>
        <dbReference type="Pfam" id="PF25526"/>
    </source>
</evidence>
<keyword evidence="6" id="KW-1185">Reference proteome</keyword>
<feature type="domain" description="Liprin-alpha CC2" evidence="4">
    <location>
        <begin position="52"/>
        <end position="298"/>
    </location>
</feature>
<dbReference type="PANTHER" id="PTHR12587:SF6">
    <property type="entry name" value="LIPRIN-ALPHA-2"/>
    <property type="match status" value="1"/>
</dbReference>
<evidence type="ECO:0000256" key="2">
    <source>
        <dbReference type="SAM" id="Coils"/>
    </source>
</evidence>
<dbReference type="InterPro" id="IPR057892">
    <property type="entry name" value="LIP-1_CC2"/>
</dbReference>
<feature type="non-terminal residue" evidence="5">
    <location>
        <position position="635"/>
    </location>
</feature>
<feature type="region of interest" description="Disordered" evidence="3">
    <location>
        <begin position="562"/>
        <end position="590"/>
    </location>
</feature>
<dbReference type="PANTHER" id="PTHR12587">
    <property type="entry name" value="LAR INTERACTING PROTEIN LIP -RELATED PROTEIN"/>
    <property type="match status" value="1"/>
</dbReference>
<feature type="compositionally biased region" description="Basic and acidic residues" evidence="3">
    <location>
        <begin position="626"/>
        <end position="635"/>
    </location>
</feature>
<gene>
    <name evidence="5" type="ORF">J0S82_003603</name>
</gene>
<dbReference type="Proteomes" id="UP000700334">
    <property type="component" value="Unassembled WGS sequence"/>
</dbReference>
<proteinExistence type="predicted"/>
<feature type="region of interest" description="Disordered" evidence="3">
    <location>
        <begin position="614"/>
        <end position="635"/>
    </location>
</feature>
<dbReference type="GO" id="GO:0048786">
    <property type="term" value="C:presynaptic active zone"/>
    <property type="evidence" value="ECO:0007669"/>
    <property type="project" value="TreeGrafter"/>
</dbReference>
<protein>
    <submittedName>
        <fullName evidence="5">Liprin-alpha-2</fullName>
    </submittedName>
</protein>
<keyword evidence="1" id="KW-0677">Repeat</keyword>
<organism evidence="5 6">
    <name type="scientific">Galemys pyrenaicus</name>
    <name type="common">Iberian desman</name>
    <name type="synonym">Pyrenean desman</name>
    <dbReference type="NCBI Taxonomy" id="202257"/>
    <lineage>
        <taxon>Eukaryota</taxon>
        <taxon>Metazoa</taxon>
        <taxon>Chordata</taxon>
        <taxon>Craniata</taxon>
        <taxon>Vertebrata</taxon>
        <taxon>Euteleostomi</taxon>
        <taxon>Mammalia</taxon>
        <taxon>Eutheria</taxon>
        <taxon>Laurasiatheria</taxon>
        <taxon>Eulipotyphla</taxon>
        <taxon>Talpidae</taxon>
        <taxon>Galemys</taxon>
    </lineage>
</organism>
<evidence type="ECO:0000313" key="6">
    <source>
        <dbReference type="Proteomes" id="UP000700334"/>
    </source>
</evidence>
<dbReference type="AlphaFoldDB" id="A0A8J6A535"/>
<comment type="caution">
    <text evidence="5">The sequence shown here is derived from an EMBL/GenBank/DDBJ whole genome shotgun (WGS) entry which is preliminary data.</text>
</comment>
<reference evidence="5" key="1">
    <citation type="journal article" date="2021" name="Evol. Appl.">
        <title>The genome of the Pyrenean desman and the effects of bottlenecks and inbreeding on the genomic landscape of an endangered species.</title>
        <authorList>
            <person name="Escoda L."/>
            <person name="Castresana J."/>
        </authorList>
    </citation>
    <scope>NUCLEOTIDE SEQUENCE</scope>
    <source>
        <strain evidence="5">IBE-C5619</strain>
    </source>
</reference>
<dbReference type="Pfam" id="PF25526">
    <property type="entry name" value="LIP-1"/>
    <property type="match status" value="1"/>
</dbReference>
<evidence type="ECO:0000256" key="3">
    <source>
        <dbReference type="SAM" id="MobiDB-lite"/>
    </source>
</evidence>
<dbReference type="SUPFAM" id="SSF57997">
    <property type="entry name" value="Tropomyosin"/>
    <property type="match status" value="1"/>
</dbReference>
<dbReference type="GO" id="GO:0050808">
    <property type="term" value="P:synapse organization"/>
    <property type="evidence" value="ECO:0007669"/>
    <property type="project" value="TreeGrafter"/>
</dbReference>
<feature type="region of interest" description="Disordered" evidence="3">
    <location>
        <begin position="223"/>
        <end position="248"/>
    </location>
</feature>